<protein>
    <submittedName>
        <fullName evidence="8">Acetyl-CoA acetyltransferase</fullName>
    </submittedName>
</protein>
<evidence type="ECO:0000313" key="9">
    <source>
        <dbReference type="Proteomes" id="UP000198638"/>
    </source>
</evidence>
<dbReference type="Pfam" id="PF00108">
    <property type="entry name" value="Thiolase_N"/>
    <property type="match status" value="1"/>
</dbReference>
<dbReference type="OrthoDB" id="9764638at2"/>
<reference evidence="9" key="1">
    <citation type="submission" date="2016-10" db="EMBL/GenBank/DDBJ databases">
        <authorList>
            <person name="Varghese N."/>
            <person name="Submissions S."/>
        </authorList>
    </citation>
    <scope>NUCLEOTIDE SEQUENCE [LARGE SCALE GENOMIC DNA]</scope>
    <source>
        <strain evidence="9">LMG 24000</strain>
    </source>
</reference>
<sequence>MTDVVIVSAARTGVGKFGGSLAKIAAPDLGATVVRAVLERAGLKPEQISEVILGQVLTAGSGQNPARQALIKAGLPAAVPGMTINKVCGSGLKAVMLAANAIIAGDADIVVAGGQENMSAAPHVLPGSRDGFRMGDAKLIDSMIVDGLWDVYNQYHMGVTAENVAKEHDITRQQQDAFAALSQNKAEAAQKAGRFDDEIVPVEIPQRKGDPVRFATDEFVRHGVTAESLAGLKPAFSKDGTVTAANASGLNDGAAAVVVMSAKKAEALGLTPLARIRAYASAGVDPKVMGMGPVPASRRCLERAGWSASDLDLMEINEAFAAQALAVHKQMGWDTSKVNVNGGAIAIGHPIGASGCRILVTLLHEMQKRDAKKGLASLCIGGGMGVALAVERY</sequence>
<dbReference type="CDD" id="cd00751">
    <property type="entry name" value="thiolase"/>
    <property type="match status" value="1"/>
</dbReference>
<keyword evidence="3 5" id="KW-0012">Acyltransferase</keyword>
<evidence type="ECO:0000313" key="8">
    <source>
        <dbReference type="EMBL" id="SEA80049.1"/>
    </source>
</evidence>
<keyword evidence="2 5" id="KW-0808">Transferase</keyword>
<dbReference type="NCBIfam" id="TIGR01930">
    <property type="entry name" value="AcCoA-C-Actrans"/>
    <property type="match status" value="1"/>
</dbReference>
<accession>A0A1H4E5I2</accession>
<evidence type="ECO:0000256" key="2">
    <source>
        <dbReference type="ARBA" id="ARBA00022679"/>
    </source>
</evidence>
<dbReference type="InterPro" id="IPR020613">
    <property type="entry name" value="Thiolase_CS"/>
</dbReference>
<evidence type="ECO:0000256" key="1">
    <source>
        <dbReference type="ARBA" id="ARBA00010982"/>
    </source>
</evidence>
<organism evidence="8 9">
    <name type="scientific">Paraburkholderia sartisoli</name>
    <dbReference type="NCBI Taxonomy" id="83784"/>
    <lineage>
        <taxon>Bacteria</taxon>
        <taxon>Pseudomonadati</taxon>
        <taxon>Pseudomonadota</taxon>
        <taxon>Betaproteobacteria</taxon>
        <taxon>Burkholderiales</taxon>
        <taxon>Burkholderiaceae</taxon>
        <taxon>Paraburkholderia</taxon>
    </lineage>
</organism>
<dbReference type="PROSITE" id="PS00737">
    <property type="entry name" value="THIOLASE_2"/>
    <property type="match status" value="1"/>
</dbReference>
<dbReference type="InterPro" id="IPR020616">
    <property type="entry name" value="Thiolase_N"/>
</dbReference>
<dbReference type="InterPro" id="IPR020610">
    <property type="entry name" value="Thiolase_AS"/>
</dbReference>
<dbReference type="InterPro" id="IPR020617">
    <property type="entry name" value="Thiolase_C"/>
</dbReference>
<dbReference type="AlphaFoldDB" id="A0A1H4E5I2"/>
<dbReference type="Gene3D" id="3.40.47.10">
    <property type="match status" value="2"/>
</dbReference>
<gene>
    <name evidence="8" type="ORF">SAMN05192564_103140</name>
</gene>
<feature type="active site" description="Proton acceptor" evidence="4">
    <location>
        <position position="349"/>
    </location>
</feature>
<dbReference type="PANTHER" id="PTHR18919">
    <property type="entry name" value="ACETYL-COA C-ACYLTRANSFERASE"/>
    <property type="match status" value="1"/>
</dbReference>
<dbReference type="SUPFAM" id="SSF53901">
    <property type="entry name" value="Thiolase-like"/>
    <property type="match status" value="2"/>
</dbReference>
<dbReference type="STRING" id="83784.SAMN05192564_103140"/>
<dbReference type="InterPro" id="IPR002155">
    <property type="entry name" value="Thiolase"/>
</dbReference>
<evidence type="ECO:0000259" key="7">
    <source>
        <dbReference type="Pfam" id="PF02803"/>
    </source>
</evidence>
<feature type="domain" description="Thiolase C-terminal" evidence="7">
    <location>
        <begin position="270"/>
        <end position="392"/>
    </location>
</feature>
<evidence type="ECO:0000259" key="6">
    <source>
        <dbReference type="Pfam" id="PF00108"/>
    </source>
</evidence>
<dbReference type="Proteomes" id="UP000198638">
    <property type="component" value="Unassembled WGS sequence"/>
</dbReference>
<dbReference type="RefSeq" id="WP_090533174.1">
    <property type="nucleotide sequence ID" value="NZ_FNRQ01000003.1"/>
</dbReference>
<dbReference type="GO" id="GO:0003988">
    <property type="term" value="F:acetyl-CoA C-acyltransferase activity"/>
    <property type="evidence" value="ECO:0007669"/>
    <property type="project" value="UniProtKB-ARBA"/>
</dbReference>
<evidence type="ECO:0000256" key="3">
    <source>
        <dbReference type="ARBA" id="ARBA00023315"/>
    </source>
</evidence>
<feature type="active site" description="Proton acceptor" evidence="4">
    <location>
        <position position="379"/>
    </location>
</feature>
<comment type="similarity">
    <text evidence="1 5">Belongs to the thiolase-like superfamily. Thiolase family.</text>
</comment>
<dbReference type="PROSITE" id="PS00099">
    <property type="entry name" value="THIOLASE_3"/>
    <property type="match status" value="1"/>
</dbReference>
<proteinExistence type="inferred from homology"/>
<keyword evidence="9" id="KW-1185">Reference proteome</keyword>
<dbReference type="PANTHER" id="PTHR18919:SF107">
    <property type="entry name" value="ACETYL-COA ACETYLTRANSFERASE, CYTOSOLIC"/>
    <property type="match status" value="1"/>
</dbReference>
<feature type="domain" description="Thiolase N-terminal" evidence="6">
    <location>
        <begin position="4"/>
        <end position="262"/>
    </location>
</feature>
<dbReference type="FunFam" id="3.40.47.10:FF:000010">
    <property type="entry name" value="Acetyl-CoA acetyltransferase (Thiolase)"/>
    <property type="match status" value="1"/>
</dbReference>
<dbReference type="PIRSF" id="PIRSF000429">
    <property type="entry name" value="Ac-CoA_Ac_transf"/>
    <property type="match status" value="1"/>
</dbReference>
<dbReference type="InterPro" id="IPR016039">
    <property type="entry name" value="Thiolase-like"/>
</dbReference>
<feature type="active site" description="Acyl-thioester intermediate" evidence="4">
    <location>
        <position position="88"/>
    </location>
</feature>
<name>A0A1H4E5I2_9BURK</name>
<evidence type="ECO:0000256" key="4">
    <source>
        <dbReference type="PIRSR" id="PIRSR000429-1"/>
    </source>
</evidence>
<evidence type="ECO:0000256" key="5">
    <source>
        <dbReference type="RuleBase" id="RU003557"/>
    </source>
</evidence>
<dbReference type="GO" id="GO:0044281">
    <property type="term" value="P:small molecule metabolic process"/>
    <property type="evidence" value="ECO:0007669"/>
    <property type="project" value="UniProtKB-ARBA"/>
</dbReference>
<dbReference type="Pfam" id="PF02803">
    <property type="entry name" value="Thiolase_C"/>
    <property type="match status" value="1"/>
</dbReference>
<dbReference type="PROSITE" id="PS00098">
    <property type="entry name" value="THIOLASE_1"/>
    <property type="match status" value="1"/>
</dbReference>
<dbReference type="InterPro" id="IPR020615">
    <property type="entry name" value="Thiolase_acyl_enz_int_AS"/>
</dbReference>
<dbReference type="EMBL" id="FNRQ01000003">
    <property type="protein sequence ID" value="SEA80049.1"/>
    <property type="molecule type" value="Genomic_DNA"/>
</dbReference>